<dbReference type="Proteomes" id="UP001286174">
    <property type="component" value="Unassembled WGS sequence"/>
</dbReference>
<dbReference type="PANTHER" id="PTHR43122">
    <property type="entry name" value="FERREDOXIN SUBUNIT OF PYRUVATE:FLAVODOXIN OXIDOREDUCTASE-RELATED"/>
    <property type="match status" value="1"/>
</dbReference>
<feature type="domain" description="4Fe-4S ferredoxin-type" evidence="4">
    <location>
        <begin position="178"/>
        <end position="207"/>
    </location>
</feature>
<evidence type="ECO:0000256" key="2">
    <source>
        <dbReference type="ARBA" id="ARBA00023004"/>
    </source>
</evidence>
<dbReference type="Gene3D" id="3.40.50.360">
    <property type="match status" value="1"/>
</dbReference>
<keyword evidence="6" id="KW-1185">Reference proteome</keyword>
<reference evidence="5 6" key="1">
    <citation type="submission" date="2022-03" db="EMBL/GenBank/DDBJ databases">
        <title>Novel taxa within the pig intestine.</title>
        <authorList>
            <person name="Wylensek D."/>
            <person name="Bishof K."/>
            <person name="Afrizal A."/>
            <person name="Clavel T."/>
        </authorList>
    </citation>
    <scope>NUCLEOTIDE SEQUENCE [LARGE SCALE GENOMIC DNA]</scope>
    <source>
        <strain evidence="5 6">CLA-KB-P133</strain>
    </source>
</reference>
<dbReference type="AlphaFoldDB" id="A0AB35U4D8"/>
<accession>A0AB35U4D8</accession>
<proteinExistence type="predicted"/>
<evidence type="ECO:0000256" key="1">
    <source>
        <dbReference type="ARBA" id="ARBA00022723"/>
    </source>
</evidence>
<dbReference type="GO" id="GO:0051536">
    <property type="term" value="F:iron-sulfur cluster binding"/>
    <property type="evidence" value="ECO:0007669"/>
    <property type="project" value="UniProtKB-KW"/>
</dbReference>
<keyword evidence="1" id="KW-0479">Metal-binding</keyword>
<evidence type="ECO:0000313" key="5">
    <source>
        <dbReference type="EMBL" id="MDX8419569.1"/>
    </source>
</evidence>
<dbReference type="InterPro" id="IPR029039">
    <property type="entry name" value="Flavoprotein-like_sf"/>
</dbReference>
<dbReference type="Pfam" id="PF12724">
    <property type="entry name" value="Flavodoxin_5"/>
    <property type="match status" value="1"/>
</dbReference>
<keyword evidence="3" id="KW-0411">Iron-sulfur</keyword>
<dbReference type="RefSeq" id="WP_370595943.1">
    <property type="nucleotide sequence ID" value="NZ_JALBUR010000010.1"/>
</dbReference>
<dbReference type="GO" id="GO:0046872">
    <property type="term" value="F:metal ion binding"/>
    <property type="evidence" value="ECO:0007669"/>
    <property type="project" value="UniProtKB-KW"/>
</dbReference>
<dbReference type="InterPro" id="IPR047964">
    <property type="entry name" value="EFR1-like"/>
</dbReference>
<dbReference type="InterPro" id="IPR017900">
    <property type="entry name" value="4Fe4S_Fe_S_CS"/>
</dbReference>
<dbReference type="Pfam" id="PF13187">
    <property type="entry name" value="Fer4_9"/>
    <property type="match status" value="1"/>
</dbReference>
<dbReference type="NCBIfam" id="NF038196">
    <property type="entry name" value="ferrodoxin_EFR1"/>
    <property type="match status" value="1"/>
</dbReference>
<evidence type="ECO:0000259" key="4">
    <source>
        <dbReference type="PROSITE" id="PS51379"/>
    </source>
</evidence>
<sequence length="249" mass="28113">MILYFSAEGNSAYAAKKIAAAMHDHVVSMEKCDPVLSLQEDEMLGIVTPTYFWQLPSFVRAFLERLQLAGSHQSPYVFLVASYGTTPGFTGEDARRLLAARGIHMSSAFSVHMPDTWTPVFDLHDPEKVKKINQKADAEIERVIAKITAHITGNQMARRIPYLMHRLADPAYSKARRTSHFHVEDTCIGCHLCERNCPVQAIQIKDGKPVWVKEQCVLCLRCLHHCPKFAIQYGDGSTKKHGQYHHPDI</sequence>
<dbReference type="PROSITE" id="PS51379">
    <property type="entry name" value="4FE4S_FER_2"/>
    <property type="match status" value="2"/>
</dbReference>
<evidence type="ECO:0000313" key="6">
    <source>
        <dbReference type="Proteomes" id="UP001286174"/>
    </source>
</evidence>
<comment type="caution">
    <text evidence="5">The sequence shown here is derived from an EMBL/GenBank/DDBJ whole genome shotgun (WGS) entry which is preliminary data.</text>
</comment>
<dbReference type="SUPFAM" id="SSF54862">
    <property type="entry name" value="4Fe-4S ferredoxins"/>
    <property type="match status" value="1"/>
</dbReference>
<dbReference type="PANTHER" id="PTHR43122:SF1">
    <property type="entry name" value="IRON-SULFUR-BINDING PROTEIN"/>
    <property type="match status" value="1"/>
</dbReference>
<keyword evidence="2" id="KW-0408">Iron</keyword>
<gene>
    <name evidence="5" type="ORF">MOZ60_05635</name>
</gene>
<protein>
    <submittedName>
        <fullName evidence="5">EFR1 family ferrodoxin</fullName>
    </submittedName>
</protein>
<name>A0AB35U4D8_9FIRM</name>
<dbReference type="Gene3D" id="3.30.70.20">
    <property type="match status" value="1"/>
</dbReference>
<dbReference type="PROSITE" id="PS00198">
    <property type="entry name" value="4FE4S_FER_1"/>
    <property type="match status" value="2"/>
</dbReference>
<dbReference type="EMBL" id="JALBUR010000010">
    <property type="protein sequence ID" value="MDX8419569.1"/>
    <property type="molecule type" value="Genomic_DNA"/>
</dbReference>
<feature type="domain" description="4Fe-4S ferredoxin-type" evidence="4">
    <location>
        <begin position="208"/>
        <end position="236"/>
    </location>
</feature>
<evidence type="ECO:0000256" key="3">
    <source>
        <dbReference type="ARBA" id="ARBA00023014"/>
    </source>
</evidence>
<dbReference type="SUPFAM" id="SSF52218">
    <property type="entry name" value="Flavoproteins"/>
    <property type="match status" value="1"/>
</dbReference>
<dbReference type="InterPro" id="IPR017896">
    <property type="entry name" value="4Fe4S_Fe-S-bd"/>
</dbReference>
<organism evidence="5 6">
    <name type="scientific">Grylomicrobium aquisgranensis</name>
    <dbReference type="NCBI Taxonomy" id="2926318"/>
    <lineage>
        <taxon>Bacteria</taxon>
        <taxon>Bacillati</taxon>
        <taxon>Bacillota</taxon>
        <taxon>Erysipelotrichia</taxon>
        <taxon>Erysipelotrichales</taxon>
        <taxon>Erysipelotrichaceae</taxon>
        <taxon>Grylomicrobium</taxon>
    </lineage>
</organism>
<dbReference type="InterPro" id="IPR026816">
    <property type="entry name" value="Flavodoxin_dom"/>
</dbReference>